<dbReference type="Proteomes" id="UP000236291">
    <property type="component" value="Unassembled WGS sequence"/>
</dbReference>
<reference evidence="2 3" key="1">
    <citation type="journal article" date="2014" name="Am. J. Bot.">
        <title>Genome assembly and annotation for red clover (Trifolium pratense; Fabaceae).</title>
        <authorList>
            <person name="Istvanek J."/>
            <person name="Jaros M."/>
            <person name="Krenek A."/>
            <person name="Repkova J."/>
        </authorList>
    </citation>
    <scope>NUCLEOTIDE SEQUENCE [LARGE SCALE GENOMIC DNA]</scope>
    <source>
        <strain evidence="3">cv. Tatra</strain>
        <tissue evidence="2">Young leaves</tissue>
    </source>
</reference>
<name>A0A2K3JWY2_TRIPR</name>
<evidence type="ECO:0000313" key="3">
    <source>
        <dbReference type="Proteomes" id="UP000236291"/>
    </source>
</evidence>
<organism evidence="2 3">
    <name type="scientific">Trifolium pratense</name>
    <name type="common">Red clover</name>
    <dbReference type="NCBI Taxonomy" id="57577"/>
    <lineage>
        <taxon>Eukaryota</taxon>
        <taxon>Viridiplantae</taxon>
        <taxon>Streptophyta</taxon>
        <taxon>Embryophyta</taxon>
        <taxon>Tracheophyta</taxon>
        <taxon>Spermatophyta</taxon>
        <taxon>Magnoliopsida</taxon>
        <taxon>eudicotyledons</taxon>
        <taxon>Gunneridae</taxon>
        <taxon>Pentapetalae</taxon>
        <taxon>rosids</taxon>
        <taxon>fabids</taxon>
        <taxon>Fabales</taxon>
        <taxon>Fabaceae</taxon>
        <taxon>Papilionoideae</taxon>
        <taxon>50 kb inversion clade</taxon>
        <taxon>NPAAA clade</taxon>
        <taxon>Hologalegina</taxon>
        <taxon>IRL clade</taxon>
        <taxon>Trifolieae</taxon>
        <taxon>Trifolium</taxon>
    </lineage>
</organism>
<feature type="compositionally biased region" description="Basic and acidic residues" evidence="1">
    <location>
        <begin position="14"/>
        <end position="25"/>
    </location>
</feature>
<evidence type="ECO:0000313" key="2">
    <source>
        <dbReference type="EMBL" id="PNX58528.1"/>
    </source>
</evidence>
<feature type="region of interest" description="Disordered" evidence="1">
    <location>
        <begin position="1"/>
        <end position="25"/>
    </location>
</feature>
<sequence length="25" mass="2875">MYIETPEAYIDGGKNFDDDGRPKRS</sequence>
<accession>A0A2K3JWY2</accession>
<dbReference type="EMBL" id="ASHM01128120">
    <property type="protein sequence ID" value="PNX58528.1"/>
    <property type="molecule type" value="Genomic_DNA"/>
</dbReference>
<feature type="non-terminal residue" evidence="2">
    <location>
        <position position="25"/>
    </location>
</feature>
<reference evidence="2 3" key="2">
    <citation type="journal article" date="2017" name="Front. Plant Sci.">
        <title>Gene Classification and Mining of Molecular Markers Useful in Red Clover (Trifolium pratense) Breeding.</title>
        <authorList>
            <person name="Istvanek J."/>
            <person name="Dluhosova J."/>
            <person name="Dluhos P."/>
            <person name="Patkova L."/>
            <person name="Nedelnik J."/>
            <person name="Repkova J."/>
        </authorList>
    </citation>
    <scope>NUCLEOTIDE SEQUENCE [LARGE SCALE GENOMIC DNA]</scope>
    <source>
        <strain evidence="3">cv. Tatra</strain>
        <tissue evidence="2">Young leaves</tissue>
    </source>
</reference>
<evidence type="ECO:0000256" key="1">
    <source>
        <dbReference type="SAM" id="MobiDB-lite"/>
    </source>
</evidence>
<dbReference type="AlphaFoldDB" id="A0A2K3JWY2"/>
<protein>
    <submittedName>
        <fullName evidence="2">Uncharacterized protein</fullName>
    </submittedName>
</protein>
<proteinExistence type="predicted"/>
<comment type="caution">
    <text evidence="2">The sequence shown here is derived from an EMBL/GenBank/DDBJ whole genome shotgun (WGS) entry which is preliminary data.</text>
</comment>
<gene>
    <name evidence="2" type="ORF">L195_g059237</name>
</gene>